<keyword evidence="3" id="KW-1185">Reference proteome</keyword>
<comment type="caution">
    <text evidence="2">The sequence shown here is derived from an EMBL/GenBank/DDBJ whole genome shotgun (WGS) entry which is preliminary data.</text>
</comment>
<reference evidence="2 3" key="1">
    <citation type="submission" date="2023-09" db="EMBL/GenBank/DDBJ databases">
        <title>Genomes of two closely related lineages of the louse Polyplax serrata with different host specificities.</title>
        <authorList>
            <person name="Martinu J."/>
            <person name="Tarabai H."/>
            <person name="Stefka J."/>
            <person name="Hypsa V."/>
        </authorList>
    </citation>
    <scope>NUCLEOTIDE SEQUENCE [LARGE SCALE GENOMIC DNA]</scope>
    <source>
        <strain evidence="2">98ZLc_SE</strain>
    </source>
</reference>
<dbReference type="EMBL" id="JAWJWF010000008">
    <property type="protein sequence ID" value="KAK6630390.1"/>
    <property type="molecule type" value="Genomic_DNA"/>
</dbReference>
<gene>
    <name evidence="2" type="ORF">RUM44_005057</name>
</gene>
<evidence type="ECO:0000313" key="2">
    <source>
        <dbReference type="EMBL" id="KAK6630390.1"/>
    </source>
</evidence>
<name>A0ABR1AWW0_POLSC</name>
<evidence type="ECO:0000313" key="3">
    <source>
        <dbReference type="Proteomes" id="UP001359485"/>
    </source>
</evidence>
<evidence type="ECO:0000256" key="1">
    <source>
        <dbReference type="SAM" id="MobiDB-lite"/>
    </source>
</evidence>
<protein>
    <submittedName>
        <fullName evidence="2">Uncharacterized protein</fullName>
    </submittedName>
</protein>
<dbReference type="Proteomes" id="UP001359485">
    <property type="component" value="Unassembled WGS sequence"/>
</dbReference>
<accession>A0ABR1AWW0</accession>
<proteinExistence type="predicted"/>
<feature type="region of interest" description="Disordered" evidence="1">
    <location>
        <begin position="72"/>
        <end position="93"/>
    </location>
</feature>
<organism evidence="2 3">
    <name type="scientific">Polyplax serrata</name>
    <name type="common">Common mouse louse</name>
    <dbReference type="NCBI Taxonomy" id="468196"/>
    <lineage>
        <taxon>Eukaryota</taxon>
        <taxon>Metazoa</taxon>
        <taxon>Ecdysozoa</taxon>
        <taxon>Arthropoda</taxon>
        <taxon>Hexapoda</taxon>
        <taxon>Insecta</taxon>
        <taxon>Pterygota</taxon>
        <taxon>Neoptera</taxon>
        <taxon>Paraneoptera</taxon>
        <taxon>Psocodea</taxon>
        <taxon>Troctomorpha</taxon>
        <taxon>Phthiraptera</taxon>
        <taxon>Anoplura</taxon>
        <taxon>Polyplacidae</taxon>
        <taxon>Polyplax</taxon>
    </lineage>
</organism>
<sequence length="110" mass="12790">MSRFYDRNFMLGLADCPQWGTPPFPRNVVQWTTKKITENDRNESPTQTQVKITLIDGVIEKYVDVPKVKMKSTKVGRQERHSGTHLNLSRRDTRQGDILRDSIEKIFLGK</sequence>